<dbReference type="SUPFAM" id="SSF53474">
    <property type="entry name" value="alpha/beta-Hydrolases"/>
    <property type="match status" value="1"/>
</dbReference>
<keyword evidence="1" id="KW-1133">Transmembrane helix</keyword>
<name>A0A5S9INX8_UABAM</name>
<evidence type="ECO:0000313" key="3">
    <source>
        <dbReference type="EMBL" id="BBM85398.1"/>
    </source>
</evidence>
<gene>
    <name evidence="3" type="ORF">UABAM_03765</name>
</gene>
<dbReference type="PANTHER" id="PTHR12277">
    <property type="entry name" value="ALPHA/BETA HYDROLASE DOMAIN-CONTAINING PROTEIN"/>
    <property type="match status" value="1"/>
</dbReference>
<evidence type="ECO:0000256" key="1">
    <source>
        <dbReference type="SAM" id="Phobius"/>
    </source>
</evidence>
<keyword evidence="1" id="KW-0472">Membrane</keyword>
<dbReference type="AlphaFoldDB" id="A0A5S9INX8"/>
<accession>A0A5S9INX8</accession>
<evidence type="ECO:0000259" key="2">
    <source>
        <dbReference type="Pfam" id="PF12146"/>
    </source>
</evidence>
<keyword evidence="1" id="KW-0812">Transmembrane</keyword>
<feature type="transmembrane region" description="Helical" evidence="1">
    <location>
        <begin position="12"/>
        <end position="34"/>
    </location>
</feature>
<dbReference type="InterPro" id="IPR029058">
    <property type="entry name" value="AB_hydrolase_fold"/>
</dbReference>
<dbReference type="Proteomes" id="UP000326354">
    <property type="component" value="Chromosome"/>
</dbReference>
<dbReference type="Gene3D" id="3.40.50.1820">
    <property type="entry name" value="alpha/beta hydrolase"/>
    <property type="match status" value="1"/>
</dbReference>
<sequence>MDDAKKTKTTKWYVRVLRSTLLGIFLIAISIRLFGDFLIYYNQRYPIGDWNTEGIKGLEEHTIRVGNKVTLHGWYFPGQADKEFLLFLHGNAGNITTRKARAKLFQLMGYSVFLFDYRGYGKSTGSPSEKGIYKDVSAVFKYVQSNMKPKKLVLFGESIGAAFSIYLATKQPVHALILEAPFMSIHDMSSVLFGFRLPKFLLSSKLPSIERIRNISYPTMVIHGTVDKVIPFSHGKKVYEASPASHKSFIRVEGAGHNGIYLTIGMTKFMKPIVEFLEKIKQND</sequence>
<dbReference type="Pfam" id="PF12146">
    <property type="entry name" value="Hydrolase_4"/>
    <property type="match status" value="1"/>
</dbReference>
<keyword evidence="4" id="KW-1185">Reference proteome</keyword>
<evidence type="ECO:0000313" key="4">
    <source>
        <dbReference type="Proteomes" id="UP000326354"/>
    </source>
</evidence>
<dbReference type="GO" id="GO:0016787">
    <property type="term" value="F:hydrolase activity"/>
    <property type="evidence" value="ECO:0007669"/>
    <property type="project" value="UniProtKB-KW"/>
</dbReference>
<dbReference type="PANTHER" id="PTHR12277:SF81">
    <property type="entry name" value="PROTEIN ABHD13"/>
    <property type="match status" value="1"/>
</dbReference>
<feature type="domain" description="Serine aminopeptidase S33" evidence="2">
    <location>
        <begin position="82"/>
        <end position="191"/>
    </location>
</feature>
<dbReference type="KEGG" id="uam:UABAM_03765"/>
<dbReference type="EMBL" id="AP019860">
    <property type="protein sequence ID" value="BBM85398.1"/>
    <property type="molecule type" value="Genomic_DNA"/>
</dbReference>
<protein>
    <submittedName>
        <fullName evidence="3">Alpha/beta hydrolase</fullName>
    </submittedName>
</protein>
<organism evidence="3 4">
    <name type="scientific">Uabimicrobium amorphum</name>
    <dbReference type="NCBI Taxonomy" id="2596890"/>
    <lineage>
        <taxon>Bacteria</taxon>
        <taxon>Pseudomonadati</taxon>
        <taxon>Planctomycetota</taxon>
        <taxon>Candidatus Uabimicrobiia</taxon>
        <taxon>Candidatus Uabimicrobiales</taxon>
        <taxon>Candidatus Uabimicrobiaceae</taxon>
        <taxon>Candidatus Uabimicrobium</taxon>
    </lineage>
</organism>
<dbReference type="RefSeq" id="WP_173013408.1">
    <property type="nucleotide sequence ID" value="NZ_AP019860.1"/>
</dbReference>
<keyword evidence="3" id="KW-0378">Hydrolase</keyword>
<reference evidence="3 4" key="1">
    <citation type="submission" date="2019-08" db="EMBL/GenBank/DDBJ databases">
        <title>Complete genome sequence of Candidatus Uab amorphum.</title>
        <authorList>
            <person name="Shiratori T."/>
            <person name="Suzuki S."/>
            <person name="Kakizawa Y."/>
            <person name="Ishida K."/>
        </authorList>
    </citation>
    <scope>NUCLEOTIDE SEQUENCE [LARGE SCALE GENOMIC DNA]</scope>
    <source>
        <strain evidence="3 4">SRT547</strain>
    </source>
</reference>
<dbReference type="InterPro" id="IPR022742">
    <property type="entry name" value="Hydrolase_4"/>
</dbReference>
<proteinExistence type="predicted"/>